<dbReference type="NCBIfam" id="TIGR03045">
    <property type="entry name" value="PS_II_C550"/>
    <property type="match status" value="1"/>
</dbReference>
<protein>
    <recommendedName>
        <fullName evidence="13">Photosystem II extrinsic protein V</fullName>
        <shortName evidence="13">PsbV</shortName>
    </recommendedName>
    <alternativeName>
        <fullName evidence="13">Cytochrome c-550</fullName>
    </alternativeName>
    <alternativeName>
        <fullName evidence="13">Cytochrome c550</fullName>
    </alternativeName>
    <alternativeName>
        <fullName evidence="13">Low-potential cytochrome c</fullName>
    </alternativeName>
</protein>
<comment type="similarity">
    <text evidence="2 13">Belongs to the cytochrome c family. PsbV subfamily.</text>
</comment>
<dbReference type="AlphaFoldDB" id="A0A8K2A7D2"/>
<dbReference type="GO" id="GO:0009055">
    <property type="term" value="F:electron transfer activity"/>
    <property type="evidence" value="ECO:0007669"/>
    <property type="project" value="InterPro"/>
</dbReference>
<keyword evidence="6 13" id="KW-0479">Metal-binding</keyword>
<dbReference type="Proteomes" id="UP000607397">
    <property type="component" value="Unassembled WGS sequence"/>
</dbReference>
<comment type="subunit">
    <text evidence="13">PSII is composed of 1 copy each of membrane proteins PsbA, PsbB, PsbC, PsbD, PsbE, PsbF, PsbH, PsbI, PsbJ, PsbK, PsbL, PsbM, PsbT, PsbX, PsbY, PsbZ, Psb30/Ycf12, peripheral proteins PsbO, CyanoQ (PsbQ), PsbU, PsbV and a large number of cofactors. It forms dimeric complexes.</text>
</comment>
<keyword evidence="12 13" id="KW-0604">Photosystem II</keyword>
<name>A0A8K2A7D2_9CYAN</name>
<feature type="domain" description="Cytochrome c" evidence="14">
    <location>
        <begin position="50"/>
        <end position="149"/>
    </location>
</feature>
<dbReference type="RefSeq" id="WP_161824320.1">
    <property type="nucleotide sequence ID" value="NZ_WVIC01000007.1"/>
</dbReference>
<keyword evidence="4 13" id="KW-0602">Photosynthesis</keyword>
<evidence type="ECO:0000259" key="14">
    <source>
        <dbReference type="PROSITE" id="PS51007"/>
    </source>
</evidence>
<dbReference type="GO" id="GO:0019684">
    <property type="term" value="P:photosynthesis, light reaction"/>
    <property type="evidence" value="ECO:0007669"/>
    <property type="project" value="UniProtKB-UniRule"/>
</dbReference>
<reference evidence="15" key="1">
    <citation type="submission" date="2019-12" db="EMBL/GenBank/DDBJ databases">
        <title>High-Quality draft genome sequences of three cyanobacteria isolated from the limestone walls of the Old Cathedral of Coimbra.</title>
        <authorList>
            <person name="Tiago I."/>
            <person name="Soares F."/>
            <person name="Portugal A."/>
        </authorList>
    </citation>
    <scope>NUCLEOTIDE SEQUENCE [LARGE SCALE GENOMIC DNA]</scope>
    <source>
        <strain evidence="15">C</strain>
    </source>
</reference>
<evidence type="ECO:0000256" key="8">
    <source>
        <dbReference type="ARBA" id="ARBA00022982"/>
    </source>
</evidence>
<evidence type="ECO:0000313" key="15">
    <source>
        <dbReference type="EMBL" id="NCJ05840.1"/>
    </source>
</evidence>
<keyword evidence="3 13" id="KW-0813">Transport</keyword>
<evidence type="ECO:0000313" key="16">
    <source>
        <dbReference type="Proteomes" id="UP000607397"/>
    </source>
</evidence>
<comment type="cofactor">
    <cofactor evidence="13">
        <name>heme c</name>
        <dbReference type="ChEBI" id="CHEBI:61717"/>
    </cofactor>
    <text evidence="13">Binds 1 heme c group covalently per subunit.</text>
</comment>
<evidence type="ECO:0000256" key="3">
    <source>
        <dbReference type="ARBA" id="ARBA00022448"/>
    </source>
</evidence>
<accession>A0A8K2A7D2</accession>
<dbReference type="InterPro" id="IPR029490">
    <property type="entry name" value="Cytochrom_C550"/>
</dbReference>
<dbReference type="GO" id="GO:0031676">
    <property type="term" value="C:plasma membrane-derived thylakoid membrane"/>
    <property type="evidence" value="ECO:0007669"/>
    <property type="project" value="UniProtKB-SubCell"/>
</dbReference>
<comment type="subcellular location">
    <subcellularLocation>
        <location evidence="13">Cellular thylakoid membrane</location>
        <topology evidence="13">Peripheral membrane protein</topology>
        <orientation evidence="13">Lumenal side</orientation>
    </subcellularLocation>
    <subcellularLocation>
        <location evidence="1">Membrane</location>
        <topology evidence="1">Peripheral membrane protein</topology>
    </subcellularLocation>
    <text evidence="13">Associated with photosystem II at the lumenal side of the thylakoid membrane.</text>
</comment>
<evidence type="ECO:0000256" key="13">
    <source>
        <dbReference type="HAMAP-Rule" id="MF_01378"/>
    </source>
</evidence>
<keyword evidence="5 13" id="KW-0349">Heme</keyword>
<keyword evidence="9 13" id="KW-0408">Iron</keyword>
<dbReference type="HAMAP" id="MF_01378">
    <property type="entry name" value="PSII_Cyt550"/>
    <property type="match status" value="1"/>
</dbReference>
<evidence type="ECO:0000256" key="6">
    <source>
        <dbReference type="ARBA" id="ARBA00022723"/>
    </source>
</evidence>
<evidence type="ECO:0000256" key="12">
    <source>
        <dbReference type="ARBA" id="ARBA00023276"/>
    </source>
</evidence>
<keyword evidence="7 13" id="KW-0732">Signal</keyword>
<keyword evidence="16" id="KW-1185">Reference proteome</keyword>
<proteinExistence type="inferred from homology"/>
<organism evidence="15 16">
    <name type="scientific">Petrachloros mirabilis ULC683</name>
    <dbReference type="NCBI Taxonomy" id="2781853"/>
    <lineage>
        <taxon>Bacteria</taxon>
        <taxon>Bacillati</taxon>
        <taxon>Cyanobacteriota</taxon>
        <taxon>Cyanophyceae</taxon>
        <taxon>Synechococcales</taxon>
        <taxon>Petrachlorosaceae</taxon>
        <taxon>Petrachloros</taxon>
        <taxon>Petrachloros mirabilis</taxon>
    </lineage>
</organism>
<dbReference type="GO" id="GO:0005506">
    <property type="term" value="F:iron ion binding"/>
    <property type="evidence" value="ECO:0007669"/>
    <property type="project" value="InterPro"/>
</dbReference>
<feature type="signal peptide" evidence="13">
    <location>
        <begin position="1"/>
        <end position="26"/>
    </location>
</feature>
<evidence type="ECO:0000256" key="11">
    <source>
        <dbReference type="ARBA" id="ARBA00023136"/>
    </source>
</evidence>
<evidence type="ECO:0000256" key="2">
    <source>
        <dbReference type="ARBA" id="ARBA00010433"/>
    </source>
</evidence>
<evidence type="ECO:0000256" key="9">
    <source>
        <dbReference type="ARBA" id="ARBA00023004"/>
    </source>
</evidence>
<comment type="caution">
    <text evidence="15">The sequence shown here is derived from an EMBL/GenBank/DDBJ whole genome shotgun (WGS) entry which is preliminary data.</text>
</comment>
<dbReference type="InterPro" id="IPR017851">
    <property type="entry name" value="PsbV_cyt_c550"/>
</dbReference>
<feature type="binding site" description="axial binding residue" evidence="13">
    <location>
        <position position="118"/>
    </location>
    <ligand>
        <name>heme c</name>
        <dbReference type="ChEBI" id="CHEBI:61717"/>
    </ligand>
    <ligandPart>
        <name>Fe</name>
        <dbReference type="ChEBI" id="CHEBI:18248"/>
    </ligandPart>
</feature>
<dbReference type="PIRSF" id="PIRSF005890">
    <property type="entry name" value="Phot_II_cyt_c550"/>
    <property type="match status" value="1"/>
</dbReference>
<dbReference type="PROSITE" id="PS51007">
    <property type="entry name" value="CYTC"/>
    <property type="match status" value="1"/>
</dbReference>
<comment type="function">
    <text evidence="13">One of the extrinsic, lumenal subunits of photosystem II (PSII). PSII is a light-driven water plastoquinone oxidoreductase, using light energy to abstract electrons from H(2)O, generating a proton gradient subsequently used for ATP formation. The extrinsic proteins stabilize the structure of photosystem II oxygen-evolving complex (OEC), the ion environment of oxygen evolution and protect the OEC against heat-induced inactivation. Low-potential cytochrome c that plays a role in the OEC of PSII.</text>
</comment>
<evidence type="ECO:0000256" key="10">
    <source>
        <dbReference type="ARBA" id="ARBA00023078"/>
    </source>
</evidence>
<feature type="binding site" description="covalent" evidence="13">
    <location>
        <position position="63"/>
    </location>
    <ligand>
        <name>heme c</name>
        <dbReference type="ChEBI" id="CHEBI:61717"/>
    </ligand>
</feature>
<dbReference type="SUPFAM" id="SSF46626">
    <property type="entry name" value="Cytochrome c"/>
    <property type="match status" value="1"/>
</dbReference>
<keyword evidence="11 13" id="KW-0472">Membrane</keyword>
<dbReference type="InterPro" id="IPR009056">
    <property type="entry name" value="Cyt_c-like_dom"/>
</dbReference>
<dbReference type="GO" id="GO:0022904">
    <property type="term" value="P:respiratory electron transport chain"/>
    <property type="evidence" value="ECO:0007669"/>
    <property type="project" value="InterPro"/>
</dbReference>
<dbReference type="Pfam" id="PF14495">
    <property type="entry name" value="Cytochrom_C550"/>
    <property type="match status" value="1"/>
</dbReference>
<sequence length="163" mass="18006" precursor="true">MLNRSVGLVVAAVFFMFQFWMGPALAAELDEATRTVNLNEAGDTVILSRAQLEKGQKLFNYACAQCHVRGVTKQNPTLDLSPKTLSLANPSRDNLEGMVDYIKDPTTYDGFESIAELHPSLKSADIFPKMRNLSEDDIESIAGHVLVQPKVLGDRWGGGKIYF</sequence>
<gene>
    <name evidence="13" type="primary">psbV</name>
    <name evidence="15" type="ORF">GS597_04805</name>
</gene>
<dbReference type="InterPro" id="IPR036909">
    <property type="entry name" value="Cyt_c-like_dom_sf"/>
</dbReference>
<dbReference type="GO" id="GO:0020037">
    <property type="term" value="F:heme binding"/>
    <property type="evidence" value="ECO:0007669"/>
    <property type="project" value="InterPro"/>
</dbReference>
<evidence type="ECO:0000256" key="7">
    <source>
        <dbReference type="ARBA" id="ARBA00022729"/>
    </source>
</evidence>
<feature type="binding site" description="covalent" evidence="13">
    <location>
        <position position="66"/>
    </location>
    <ligand>
        <name>heme c</name>
        <dbReference type="ChEBI" id="CHEBI:61717"/>
    </ligand>
</feature>
<feature type="chain" id="PRO_5035496284" description="Photosystem II extrinsic protein V" evidence="13">
    <location>
        <begin position="27"/>
        <end position="163"/>
    </location>
</feature>
<keyword evidence="10 13" id="KW-0793">Thylakoid</keyword>
<feature type="binding site" description="axial binding residue" evidence="13">
    <location>
        <position position="67"/>
    </location>
    <ligand>
        <name>heme c</name>
        <dbReference type="ChEBI" id="CHEBI:61717"/>
    </ligand>
    <ligandPart>
        <name>Fe</name>
        <dbReference type="ChEBI" id="CHEBI:18248"/>
    </ligandPart>
</feature>
<dbReference type="GO" id="GO:0009523">
    <property type="term" value="C:photosystem II"/>
    <property type="evidence" value="ECO:0007669"/>
    <property type="project" value="UniProtKB-KW"/>
</dbReference>
<evidence type="ECO:0000256" key="1">
    <source>
        <dbReference type="ARBA" id="ARBA00004170"/>
    </source>
</evidence>
<dbReference type="InterPro" id="IPR016003">
    <property type="entry name" value="PsbV_cyt_c550-like"/>
</dbReference>
<evidence type="ECO:0000256" key="4">
    <source>
        <dbReference type="ARBA" id="ARBA00022531"/>
    </source>
</evidence>
<evidence type="ECO:0000256" key="5">
    <source>
        <dbReference type="ARBA" id="ARBA00022617"/>
    </source>
</evidence>
<dbReference type="EMBL" id="WVIC01000007">
    <property type="protein sequence ID" value="NCJ05840.1"/>
    <property type="molecule type" value="Genomic_DNA"/>
</dbReference>
<dbReference type="Gene3D" id="1.10.760.10">
    <property type="entry name" value="Cytochrome c-like domain"/>
    <property type="match status" value="1"/>
</dbReference>
<keyword evidence="8 13" id="KW-0249">Electron transport</keyword>